<dbReference type="Pfam" id="PF12698">
    <property type="entry name" value="ABC2_membrane_3"/>
    <property type="match status" value="1"/>
</dbReference>
<evidence type="ECO:0000256" key="5">
    <source>
        <dbReference type="SAM" id="Phobius"/>
    </source>
</evidence>
<dbReference type="PANTHER" id="PTHR43027">
    <property type="entry name" value="DOXORUBICIN RESISTANCE ABC TRANSPORTER PERMEASE PROTEIN DRRC-RELATED"/>
    <property type="match status" value="1"/>
</dbReference>
<dbReference type="InterPro" id="IPR013525">
    <property type="entry name" value="ABC2_TM"/>
</dbReference>
<feature type="transmembrane region" description="Helical" evidence="5">
    <location>
        <begin position="53"/>
        <end position="75"/>
    </location>
</feature>
<evidence type="ECO:0000256" key="4">
    <source>
        <dbReference type="ARBA" id="ARBA00023136"/>
    </source>
</evidence>
<dbReference type="PANTHER" id="PTHR43027:SF1">
    <property type="entry name" value="DOXORUBICIN RESISTANCE ABC TRANSPORTER PERMEASE PROTEIN DRRC-RELATED"/>
    <property type="match status" value="1"/>
</dbReference>
<protein>
    <submittedName>
        <fullName evidence="7">ABC-2 type transport system permease protein</fullName>
    </submittedName>
</protein>
<dbReference type="Proteomes" id="UP000198601">
    <property type="component" value="Unassembled WGS sequence"/>
</dbReference>
<reference evidence="8" key="1">
    <citation type="submission" date="2016-10" db="EMBL/GenBank/DDBJ databases">
        <authorList>
            <person name="Varghese N."/>
            <person name="Submissions S."/>
        </authorList>
    </citation>
    <scope>NUCLEOTIDE SEQUENCE [LARGE SCALE GENOMIC DNA]</scope>
    <source>
        <strain evidence="8">CGMCC 1.8946</strain>
    </source>
</reference>
<evidence type="ECO:0000259" key="6">
    <source>
        <dbReference type="PROSITE" id="PS51012"/>
    </source>
</evidence>
<dbReference type="AlphaFoldDB" id="A0A1G4R046"/>
<feature type="transmembrane region" description="Helical" evidence="5">
    <location>
        <begin position="132"/>
        <end position="157"/>
    </location>
</feature>
<evidence type="ECO:0000313" key="7">
    <source>
        <dbReference type="EMBL" id="SCW50021.1"/>
    </source>
</evidence>
<feature type="domain" description="ABC transmembrane type-2" evidence="6">
    <location>
        <begin position="19"/>
        <end position="244"/>
    </location>
</feature>
<dbReference type="STRING" id="624147.SAMN04487970_101038"/>
<evidence type="ECO:0000313" key="8">
    <source>
        <dbReference type="Proteomes" id="UP000198601"/>
    </source>
</evidence>
<dbReference type="InterPro" id="IPR052902">
    <property type="entry name" value="ABC-2_transporter"/>
</dbReference>
<accession>A0A1G4R046</accession>
<dbReference type="GO" id="GO:0140359">
    <property type="term" value="F:ABC-type transporter activity"/>
    <property type="evidence" value="ECO:0007669"/>
    <property type="project" value="InterPro"/>
</dbReference>
<dbReference type="GO" id="GO:0016020">
    <property type="term" value="C:membrane"/>
    <property type="evidence" value="ECO:0007669"/>
    <property type="project" value="UniProtKB-SubCell"/>
</dbReference>
<keyword evidence="3 5" id="KW-1133">Transmembrane helix</keyword>
<comment type="subcellular location">
    <subcellularLocation>
        <location evidence="1">Membrane</location>
        <topology evidence="1">Multi-pass membrane protein</topology>
    </subcellularLocation>
</comment>
<organism evidence="7 8">
    <name type="scientific">Paenibacillus tianmuensis</name>
    <dbReference type="NCBI Taxonomy" id="624147"/>
    <lineage>
        <taxon>Bacteria</taxon>
        <taxon>Bacillati</taxon>
        <taxon>Bacillota</taxon>
        <taxon>Bacilli</taxon>
        <taxon>Bacillales</taxon>
        <taxon>Paenibacillaceae</taxon>
        <taxon>Paenibacillus</taxon>
    </lineage>
</organism>
<dbReference type="OrthoDB" id="2589236at2"/>
<feature type="transmembrane region" description="Helical" evidence="5">
    <location>
        <begin position="164"/>
        <end position="181"/>
    </location>
</feature>
<sequence length="247" mass="27726">MNFLKIVWFDFMNICRTPMLVIVNTIGQLIIWAGFGMVTSSHFGGGIVNSYDYYGIATMILSSIMISMTVTNTFMEEKVKRGNLRIAYAPVSKTEIYLSKLLSTYIFGVIAFTLLCLLEQMVFQSNFGGANIGYIMILIHMLTLFGCCIGTLVVVMFKSEERANAVMPIISILFIFFGGVFSPVGHFGEVMQAIAQISPAKWVTQAAFQIIYDNNFSLFLPVIAFLLLFSIVFTVISQFIFKPEEYL</sequence>
<keyword evidence="8" id="KW-1185">Reference proteome</keyword>
<evidence type="ECO:0000256" key="1">
    <source>
        <dbReference type="ARBA" id="ARBA00004141"/>
    </source>
</evidence>
<keyword evidence="2 5" id="KW-0812">Transmembrane</keyword>
<feature type="transmembrane region" description="Helical" evidence="5">
    <location>
        <begin position="21"/>
        <end position="41"/>
    </location>
</feature>
<evidence type="ECO:0000256" key="3">
    <source>
        <dbReference type="ARBA" id="ARBA00022989"/>
    </source>
</evidence>
<keyword evidence="4 5" id="KW-0472">Membrane</keyword>
<dbReference type="RefSeq" id="WP_090670170.1">
    <property type="nucleotide sequence ID" value="NZ_FMTT01000010.1"/>
</dbReference>
<name>A0A1G4R046_9BACL</name>
<evidence type="ECO:0000256" key="2">
    <source>
        <dbReference type="ARBA" id="ARBA00022692"/>
    </source>
</evidence>
<dbReference type="EMBL" id="FMTT01000010">
    <property type="protein sequence ID" value="SCW50021.1"/>
    <property type="molecule type" value="Genomic_DNA"/>
</dbReference>
<dbReference type="InterPro" id="IPR047817">
    <property type="entry name" value="ABC2_TM_bact-type"/>
</dbReference>
<gene>
    <name evidence="7" type="ORF">SAMN04487970_101038</name>
</gene>
<dbReference type="PROSITE" id="PS51012">
    <property type="entry name" value="ABC_TM2"/>
    <property type="match status" value="1"/>
</dbReference>
<feature type="transmembrane region" description="Helical" evidence="5">
    <location>
        <begin position="96"/>
        <end position="120"/>
    </location>
</feature>
<proteinExistence type="predicted"/>
<feature type="transmembrane region" description="Helical" evidence="5">
    <location>
        <begin position="218"/>
        <end position="241"/>
    </location>
</feature>